<evidence type="ECO:0000313" key="2">
    <source>
        <dbReference type="EMBL" id="MFD1799373.1"/>
    </source>
</evidence>
<comment type="caution">
    <text evidence="2">The sequence shown here is derived from an EMBL/GenBank/DDBJ whole genome shotgun (WGS) entry which is preliminary data.</text>
</comment>
<keyword evidence="3" id="KW-1185">Reference proteome</keyword>
<dbReference type="SUPFAM" id="SSF82771">
    <property type="entry name" value="GIY-YIG endonuclease"/>
    <property type="match status" value="1"/>
</dbReference>
<evidence type="ECO:0000259" key="1">
    <source>
        <dbReference type="PROSITE" id="PS50164"/>
    </source>
</evidence>
<evidence type="ECO:0000313" key="3">
    <source>
        <dbReference type="Proteomes" id="UP001597285"/>
    </source>
</evidence>
<proteinExistence type="predicted"/>
<dbReference type="SMART" id="SM00465">
    <property type="entry name" value="GIYc"/>
    <property type="match status" value="1"/>
</dbReference>
<dbReference type="Gene3D" id="3.40.1440.10">
    <property type="entry name" value="GIY-YIG endonuclease"/>
    <property type="match status" value="1"/>
</dbReference>
<accession>A0ABW4NML6</accession>
<gene>
    <name evidence="2" type="ORF">ACFSBK_05855</name>
</gene>
<reference evidence="3" key="1">
    <citation type="journal article" date="2019" name="Int. J. Syst. Evol. Microbiol.">
        <title>The Global Catalogue of Microorganisms (GCM) 10K type strain sequencing project: providing services to taxonomists for standard genome sequencing and annotation.</title>
        <authorList>
            <consortium name="The Broad Institute Genomics Platform"/>
            <consortium name="The Broad Institute Genome Sequencing Center for Infectious Disease"/>
            <person name="Wu L."/>
            <person name="Ma J."/>
        </authorList>
    </citation>
    <scope>NUCLEOTIDE SEQUENCE [LARGE SCALE GENOMIC DNA]</scope>
    <source>
        <strain evidence="3">KCTC 42143</strain>
    </source>
</reference>
<name>A0ABW4NML6_9LACT</name>
<dbReference type="Proteomes" id="UP001597285">
    <property type="component" value="Unassembled WGS sequence"/>
</dbReference>
<feature type="domain" description="GIY-YIG" evidence="1">
    <location>
        <begin position="1"/>
        <end position="91"/>
    </location>
</feature>
<dbReference type="PROSITE" id="PS50164">
    <property type="entry name" value="GIY_YIG"/>
    <property type="match status" value="1"/>
</dbReference>
<dbReference type="RefSeq" id="WP_058918428.1">
    <property type="nucleotide sequence ID" value="NZ_JBHSQC010000025.1"/>
</dbReference>
<dbReference type="InterPro" id="IPR035901">
    <property type="entry name" value="GIY-YIG_endonuc_sf"/>
</dbReference>
<dbReference type="InterPro" id="IPR000305">
    <property type="entry name" value="GIY-YIG_endonuc"/>
</dbReference>
<dbReference type="Pfam" id="PF01541">
    <property type="entry name" value="GIY-YIG"/>
    <property type="match status" value="1"/>
</dbReference>
<organism evidence="2 3">
    <name type="scientific">Carnobacterium antarcticum</name>
    <dbReference type="NCBI Taxonomy" id="2126436"/>
    <lineage>
        <taxon>Bacteria</taxon>
        <taxon>Bacillati</taxon>
        <taxon>Bacillota</taxon>
        <taxon>Bacilli</taxon>
        <taxon>Lactobacillales</taxon>
        <taxon>Carnobacteriaceae</taxon>
        <taxon>Carnobacterium</taxon>
    </lineage>
</organism>
<sequence>MTCGIYEIRNRINGKVYIGLSVNVDNRIRNHKYKLKRGNHDNPYLQKAYSKSKDAFFFSLIEECKEEELEQKEIEWINHFNSNLTEHGYNLLSGGVSCFRHHETSIKKMKISSRLCNTKLSYEDVKYIKMSLFLCMDVKDIADLFNTTMDIVYKIKQGNESNFGWVLPELNGRFDELRKEDNINLESEIVKLMQQGYSALSISNQLNIPYEKVLGIFKTEGAFESKKEDIQTRNKSMREEFKLGISKKEILKKYKISASQYNRILGKRLSERKKEIYIKVIALHKEGISNSEIGKIFNLNRCTVGDYVNGKIIFK</sequence>
<protein>
    <submittedName>
        <fullName evidence="2">GIY-YIG nuclease family protein</fullName>
    </submittedName>
</protein>
<dbReference type="EMBL" id="JBHUFF010000013">
    <property type="protein sequence ID" value="MFD1799373.1"/>
    <property type="molecule type" value="Genomic_DNA"/>
</dbReference>